<dbReference type="Pfam" id="PF02010">
    <property type="entry name" value="REJ"/>
    <property type="match status" value="1"/>
</dbReference>
<feature type="domain" description="PLAT" evidence="10">
    <location>
        <begin position="887"/>
        <end position="1008"/>
    </location>
</feature>
<dbReference type="InterPro" id="IPR046791">
    <property type="entry name" value="Polycystin_dom"/>
</dbReference>
<evidence type="ECO:0000313" key="14">
    <source>
        <dbReference type="Proteomes" id="UP001159428"/>
    </source>
</evidence>
<dbReference type="Pfam" id="PF08016">
    <property type="entry name" value="PKD_channel"/>
    <property type="match status" value="1"/>
</dbReference>
<dbReference type="Proteomes" id="UP001159428">
    <property type="component" value="Unassembled WGS sequence"/>
</dbReference>
<dbReference type="EMBL" id="CALNXJ010000048">
    <property type="protein sequence ID" value="CAH3151066.1"/>
    <property type="molecule type" value="Genomic_DNA"/>
</dbReference>
<feature type="domain" description="GAIN-B" evidence="11">
    <location>
        <begin position="677"/>
        <end position="825"/>
    </location>
</feature>
<dbReference type="PROSITE" id="PS50221">
    <property type="entry name" value="GAIN_B"/>
    <property type="match status" value="1"/>
</dbReference>
<feature type="transmembrane region" description="Helical" evidence="9">
    <location>
        <begin position="1246"/>
        <end position="1266"/>
    </location>
</feature>
<feature type="transmembrane region" description="Helical" evidence="9">
    <location>
        <begin position="842"/>
        <end position="862"/>
    </location>
</feature>
<comment type="caution">
    <text evidence="8">Lacks conserved residue(s) required for the propagation of feature annotation.</text>
</comment>
<feature type="transmembrane region" description="Helical" evidence="9">
    <location>
        <begin position="1629"/>
        <end position="1652"/>
    </location>
</feature>
<evidence type="ECO:0000256" key="6">
    <source>
        <dbReference type="ARBA" id="ARBA00023136"/>
    </source>
</evidence>
<keyword evidence="5 9" id="KW-1133">Transmembrane helix</keyword>
<dbReference type="InterPro" id="IPR036392">
    <property type="entry name" value="PLAT/LH2_dom_sf"/>
</dbReference>
<dbReference type="PANTHER" id="PTHR10877">
    <property type="entry name" value="POLYCYSTIN FAMILY MEMBER"/>
    <property type="match status" value="1"/>
</dbReference>
<name>A0AAU9XLA7_9CNID</name>
<dbReference type="InterPro" id="IPR014010">
    <property type="entry name" value="REJ_dom"/>
</dbReference>
<evidence type="ECO:0000256" key="4">
    <source>
        <dbReference type="ARBA" id="ARBA00022729"/>
    </source>
</evidence>
<dbReference type="Gene3D" id="2.60.220.50">
    <property type="match status" value="1"/>
</dbReference>
<dbReference type="InterPro" id="IPR013122">
    <property type="entry name" value="PKD1_2_channel"/>
</dbReference>
<keyword evidence="3 9" id="KW-0812">Transmembrane</keyword>
<dbReference type="SMART" id="SM00308">
    <property type="entry name" value="LH2"/>
    <property type="match status" value="1"/>
</dbReference>
<evidence type="ECO:0000256" key="8">
    <source>
        <dbReference type="PROSITE-ProRule" id="PRU00152"/>
    </source>
</evidence>
<dbReference type="InterPro" id="IPR046338">
    <property type="entry name" value="GAIN_dom_sf"/>
</dbReference>
<dbReference type="GO" id="GO:0016020">
    <property type="term" value="C:membrane"/>
    <property type="evidence" value="ECO:0007669"/>
    <property type="project" value="UniProtKB-SubCell"/>
</dbReference>
<feature type="transmembrane region" description="Helical" evidence="9">
    <location>
        <begin position="1690"/>
        <end position="1712"/>
    </location>
</feature>
<evidence type="ECO:0000256" key="5">
    <source>
        <dbReference type="ARBA" id="ARBA00022989"/>
    </source>
</evidence>
<proteinExistence type="inferred from homology"/>
<feature type="transmembrane region" description="Helical" evidence="9">
    <location>
        <begin position="1052"/>
        <end position="1072"/>
    </location>
</feature>
<keyword evidence="6 9" id="KW-0472">Membrane</keyword>
<comment type="caution">
    <text evidence="13">The sequence shown here is derived from an EMBL/GenBank/DDBJ whole genome shotgun (WGS) entry which is preliminary data.</text>
</comment>
<dbReference type="Pfam" id="PF01825">
    <property type="entry name" value="GPS"/>
    <property type="match status" value="1"/>
</dbReference>
<evidence type="ECO:0000256" key="7">
    <source>
        <dbReference type="ARBA" id="ARBA00023157"/>
    </source>
</evidence>
<evidence type="ECO:0000259" key="10">
    <source>
        <dbReference type="PROSITE" id="PS50095"/>
    </source>
</evidence>
<feature type="transmembrane region" description="Helical" evidence="9">
    <location>
        <begin position="1092"/>
        <end position="1114"/>
    </location>
</feature>
<comment type="similarity">
    <text evidence="2">Belongs to the polycystin family.</text>
</comment>
<sequence>GKKCCQRKPDLVAAIYGGDEVIRGVNETIIMNASLSYDPDVGQGNHSGMSFTWYYGEINCNLSGRGCKTKDVFTGVNESTIHYSRNAFGVQMILNTSAMSPNKTYIVKMVVTKDCRNASAYQIIHIKSFNPFQISQRCDFLINHGLKVVSPSVKLSVQAQCHGSQCSEISSYEWILYELYRSNSSVVWRKQDLQPITDTPLGSSYIVIKEGSLTGGKNYRLKLFATTRDGLQGMSAYDFTTALPPTGGICGINPSSGISLKTDFNLTCVDWKSDQNPLSYKFHYQLENGARSMLYHGLNNSVISWLPSGDILTDYSIKLIFTVTDKVGASAPAVYLLVKVKPPQSLGIKNVSGILTANDSSFNEAINNGDLDKAAQIANSVLQIISTDTKMDSQDKARIQDLVIKRIVSLKVKSISALLQSSSVIFSALRVAEKVSHKSLESSLTAIRSMTSLLWRTSYSKNVTEIPLVPQSAHNLALCLENVVKAGAVSASSHESLNIQEQGKSLVNTSMKVLGEVSAAVLALKVPDENMTSITTRELSMTLRRHTPERLAGLEIKGGNGRFIFPPNRTELVPKNNGTRFVDIQMVSISFNPYTWHSTKERVNSDVLVLNLKNDNSEMLEVSSLDEEIVIVVPLKPQTPSKEKLWYFIKEDELRFHEINVTHKNTLLILEILPQDPTVHLLVYMRFGQRPTTQEYDLNATISHSGNCVWKPTAQGKKEGETECSLNPLTSIEALAKRPGKYYLGFLSVVVKDTPVSSAVYDSKTYQSYTLKVALGSCVFWSDKHEMWITTGCRVLAATDGFINCSCNHLTAFGGSLLIKPNPIDFDKVQVEFNRLPETGNIAVIVTLATIVFCYTIALIIVRKTDKRDGRDLGLPTQLPAPPNCTYEYEIMITTGVWKNSGTTAQVAMEIYGSDGNSGILRLCQGELGAYDMLFSRGNSDLFVLNVNNSLGAIQEVRIGHDNSGDSPSWFLEEILIRDVQSDQSWKFIVGKWFALERRDGHIERIFDSTATQLDFSSEVARLWRRGLAQSHLWISVAAKPIRSRFTRVQRVSCCFSLLLASMLANAMFYKLDGKYEQPIQVGPLKFSWRQVVTGIESALIVAPINILLVFLFQKGAERSRSNDNHCFKAAVIHCIAWFGLFFSCCVSATFTVFYSMIWEKTVSEQWLFSVFVSLAQDVTFTEPVKLFFTALILAAIFKIKAKRSEVLGCENSNQGKSSSSKERFWKLKLSDVEKMRRSQAKKENLSRYFAELGIYLVFVFLLMVVCYGNKNDHRYLMTKSIRDGLPNFSDVADDKMYWRWLQDNFIPGVFSGRWYNGQEEKQTTYIGNKHSLLVGMPRIRQLRVKSTSCTIAMFKECYKGYSNTDEDKTACFKPGWKPVDNFTSNDELPRLCPKPWRYQSAKETDTVAKWGQLSFYHGEGFIADLGNDNQTGHRIITNLKKSCWLDKQTRVVVAEFSSFNPSVNILGVATYFYEVEASGFKVASTQIDIISRDSSDTASLQFYSICLFLFILLVILHFGREIFRIYSHRSRYFQSVWHWVEMLQVVFSVLAVVIYLIRQRRVNTATGKLQENIDTNISFQEAIIWQEADNAALGVLIFIVTVKLLRIIRLNSQVVVFSKALKISARSLSSFSIILLTFFIAFLHFGVLMFGTGFERYSSLLKATYFQLELTLGRVKARPINELSETHNIYAKIFSFVILSTLTIVCMNFFIGMINDALLEAKNTAGQSVLHELVNKDPCISSKDRKAFFDVISHKLRQSKASRTLDEMEKKSTSNVSLDFEKSSKMNFDIKVSEMWLLREIKAEKTPSNVERKSFFDKTSRMLKAIRSINYNEQSKGKGRKNVRFQEDVVDSFLRKLDKKKNDLFQHLDRVITGFSEEEEDIYHLLSYVEGSLGPR</sequence>
<dbReference type="Gene3D" id="2.60.60.20">
    <property type="entry name" value="PLAT/LH2 domain"/>
    <property type="match status" value="1"/>
</dbReference>
<evidence type="ECO:0000259" key="12">
    <source>
        <dbReference type="PROSITE" id="PS51111"/>
    </source>
</evidence>
<evidence type="ECO:0000256" key="3">
    <source>
        <dbReference type="ARBA" id="ARBA00022692"/>
    </source>
</evidence>
<feature type="transmembrane region" description="Helical" evidence="9">
    <location>
        <begin position="1179"/>
        <end position="1198"/>
    </location>
</feature>
<feature type="domain" description="REJ" evidence="12">
    <location>
        <begin position="1"/>
        <end position="595"/>
    </location>
</feature>
<evidence type="ECO:0000256" key="2">
    <source>
        <dbReference type="ARBA" id="ARBA00007200"/>
    </source>
</evidence>
<dbReference type="Pfam" id="PF20519">
    <property type="entry name" value="Polycystin_dom"/>
    <property type="match status" value="1"/>
</dbReference>
<dbReference type="PROSITE" id="PS50095">
    <property type="entry name" value="PLAT"/>
    <property type="match status" value="1"/>
</dbReference>
<evidence type="ECO:0000256" key="1">
    <source>
        <dbReference type="ARBA" id="ARBA00004141"/>
    </source>
</evidence>
<dbReference type="SMART" id="SM00303">
    <property type="entry name" value="GPS"/>
    <property type="match status" value="1"/>
</dbReference>
<dbReference type="Pfam" id="PF01477">
    <property type="entry name" value="PLAT"/>
    <property type="match status" value="1"/>
</dbReference>
<dbReference type="InterPro" id="IPR000203">
    <property type="entry name" value="GPS"/>
</dbReference>
<dbReference type="InterPro" id="IPR051223">
    <property type="entry name" value="Polycystin"/>
</dbReference>
<comment type="subcellular location">
    <subcellularLocation>
        <location evidence="1">Membrane</location>
        <topology evidence="1">Multi-pass membrane protein</topology>
    </subcellularLocation>
</comment>
<accession>A0AAU9XLA7</accession>
<feature type="non-terminal residue" evidence="13">
    <location>
        <position position="1"/>
    </location>
</feature>
<gene>
    <name evidence="13" type="ORF">PMEA_00025088</name>
</gene>
<dbReference type="InterPro" id="IPR001024">
    <property type="entry name" value="PLAT/LH2_dom"/>
</dbReference>
<evidence type="ECO:0000259" key="11">
    <source>
        <dbReference type="PROSITE" id="PS50221"/>
    </source>
</evidence>
<keyword evidence="4" id="KW-0732">Signal</keyword>
<dbReference type="SUPFAM" id="SSF49723">
    <property type="entry name" value="Lipase/lipooxygenase domain (PLAT/LH2 domain)"/>
    <property type="match status" value="1"/>
</dbReference>
<evidence type="ECO:0000313" key="13">
    <source>
        <dbReference type="EMBL" id="CAH3151066.1"/>
    </source>
</evidence>
<feature type="transmembrane region" description="Helical" evidence="9">
    <location>
        <begin position="1540"/>
        <end position="1558"/>
    </location>
</feature>
<dbReference type="InterPro" id="IPR057244">
    <property type="entry name" value="GAIN_B"/>
</dbReference>
<dbReference type="GO" id="GO:0005262">
    <property type="term" value="F:calcium channel activity"/>
    <property type="evidence" value="ECO:0007669"/>
    <property type="project" value="TreeGrafter"/>
</dbReference>
<keyword evidence="14" id="KW-1185">Reference proteome</keyword>
<dbReference type="InterPro" id="IPR002859">
    <property type="entry name" value="PKD/REJ-like"/>
</dbReference>
<feature type="transmembrane region" description="Helical" evidence="9">
    <location>
        <begin position="1592"/>
        <end position="1609"/>
    </location>
</feature>
<evidence type="ECO:0000256" key="9">
    <source>
        <dbReference type="SAM" id="Phobius"/>
    </source>
</evidence>
<dbReference type="PROSITE" id="PS51111">
    <property type="entry name" value="REJ"/>
    <property type="match status" value="1"/>
</dbReference>
<reference evidence="13 14" key="1">
    <citation type="submission" date="2022-05" db="EMBL/GenBank/DDBJ databases">
        <authorList>
            <consortium name="Genoscope - CEA"/>
            <person name="William W."/>
        </authorList>
    </citation>
    <scope>NUCLEOTIDE SEQUENCE [LARGE SCALE GENOMIC DNA]</scope>
</reference>
<keyword evidence="7" id="KW-1015">Disulfide bond</keyword>
<protein>
    <submittedName>
        <fullName evidence="13">Uncharacterized protein</fullName>
    </submittedName>
</protein>
<dbReference type="PANTHER" id="PTHR10877:SF150">
    <property type="entry name" value="REJ DOMAIN-CONTAINING PROTEIN"/>
    <property type="match status" value="1"/>
</dbReference>
<organism evidence="13 14">
    <name type="scientific">Pocillopora meandrina</name>
    <dbReference type="NCBI Taxonomy" id="46732"/>
    <lineage>
        <taxon>Eukaryota</taxon>
        <taxon>Metazoa</taxon>
        <taxon>Cnidaria</taxon>
        <taxon>Anthozoa</taxon>
        <taxon>Hexacorallia</taxon>
        <taxon>Scleractinia</taxon>
        <taxon>Astrocoeniina</taxon>
        <taxon>Pocilloporidae</taxon>
        <taxon>Pocillopora</taxon>
    </lineage>
</organism>
<dbReference type="GO" id="GO:0050982">
    <property type="term" value="P:detection of mechanical stimulus"/>
    <property type="evidence" value="ECO:0007669"/>
    <property type="project" value="TreeGrafter"/>
</dbReference>
<feature type="transmembrane region" description="Helical" evidence="9">
    <location>
        <begin position="1501"/>
        <end position="1519"/>
    </location>
</feature>
<feature type="transmembrane region" description="Helical" evidence="9">
    <location>
        <begin position="1135"/>
        <end position="1159"/>
    </location>
</feature>